<accession>A0A2R5GAM3</accession>
<dbReference type="Proteomes" id="UP000241890">
    <property type="component" value="Unassembled WGS sequence"/>
</dbReference>
<evidence type="ECO:0000313" key="1">
    <source>
        <dbReference type="EMBL" id="GBG24744.1"/>
    </source>
</evidence>
<sequence>MGGAMAAEACGVQALRAWTAAGDFGGLKDGHACEEMVPGSRPWLEALPAPPELYWELLLGLYCVCVVKKTAAAMSLELHKERFVQSIVMACMAGYGGSLINPALLGVPAPPIANPKLVSAMVLAWILYHNMFFGAAWRRLVSTWVVEMLVDVGYEIFRCWVLFSWYAKAQLALAPTGADWLGPVICGTIGGSGGAFLPMSKGLRPLDDGAPWTMESAFYVVLIYHNFRDATPLFKANLHATLCLVLVLARLFPATTETIVRPARLLVRVTLGLGPRKIKVD</sequence>
<dbReference type="EMBL" id="BEYU01000008">
    <property type="protein sequence ID" value="GBG24744.1"/>
    <property type="molecule type" value="Genomic_DNA"/>
</dbReference>
<protein>
    <submittedName>
        <fullName evidence="1">Uncharacterized protein</fullName>
    </submittedName>
</protein>
<dbReference type="InParanoid" id="A0A2R5GAM3"/>
<keyword evidence="2" id="KW-1185">Reference proteome</keyword>
<evidence type="ECO:0000313" key="2">
    <source>
        <dbReference type="Proteomes" id="UP000241890"/>
    </source>
</evidence>
<name>A0A2R5GAM3_9STRA</name>
<gene>
    <name evidence="1" type="ORF">FCC1311_009622</name>
</gene>
<organism evidence="1 2">
    <name type="scientific">Hondaea fermentalgiana</name>
    <dbReference type="NCBI Taxonomy" id="2315210"/>
    <lineage>
        <taxon>Eukaryota</taxon>
        <taxon>Sar</taxon>
        <taxon>Stramenopiles</taxon>
        <taxon>Bigyra</taxon>
        <taxon>Labyrinthulomycetes</taxon>
        <taxon>Thraustochytrida</taxon>
        <taxon>Thraustochytriidae</taxon>
        <taxon>Hondaea</taxon>
    </lineage>
</organism>
<dbReference type="OrthoDB" id="186336at2759"/>
<comment type="caution">
    <text evidence="1">The sequence shown here is derived from an EMBL/GenBank/DDBJ whole genome shotgun (WGS) entry which is preliminary data.</text>
</comment>
<proteinExistence type="predicted"/>
<reference evidence="1 2" key="1">
    <citation type="submission" date="2017-12" db="EMBL/GenBank/DDBJ databases">
        <title>Sequencing, de novo assembly and annotation of complete genome of a new Thraustochytrid species, strain FCC1311.</title>
        <authorList>
            <person name="Sedici K."/>
            <person name="Godart F."/>
            <person name="Aiese Cigliano R."/>
            <person name="Sanseverino W."/>
            <person name="Barakat M."/>
            <person name="Ortet P."/>
            <person name="Marechal E."/>
            <person name="Cagnac O."/>
            <person name="Amato A."/>
        </authorList>
    </citation>
    <scope>NUCLEOTIDE SEQUENCE [LARGE SCALE GENOMIC DNA]</scope>
</reference>
<dbReference type="AlphaFoldDB" id="A0A2R5GAM3"/>